<reference evidence="1 2" key="1">
    <citation type="journal article" date="2014" name="Int. J. Syst. Evol. Microbiol.">
        <title>Phaeodactylibacter xiamenensis gen. nov., sp. nov., a member of the family Saprospiraceae isolated from the marine alga Phaeodactylum tricornutum.</title>
        <authorList>
            <person name="Chen Z.Jr."/>
            <person name="Lei X."/>
            <person name="Lai Q."/>
            <person name="Li Y."/>
            <person name="Zhang B."/>
            <person name="Zhang J."/>
            <person name="Zhang H."/>
            <person name="Yang L."/>
            <person name="Zheng W."/>
            <person name="Tian Y."/>
            <person name="Yu Z."/>
            <person name="Xu H.Jr."/>
            <person name="Zheng T."/>
        </authorList>
    </citation>
    <scope>NUCLEOTIDE SEQUENCE [LARGE SCALE GENOMIC DNA]</scope>
    <source>
        <strain evidence="1 2">KD52</strain>
    </source>
</reference>
<gene>
    <name evidence="1" type="ORF">IX84_31940</name>
</gene>
<dbReference type="EMBL" id="JPOS01000138">
    <property type="protein sequence ID" value="KGE84784.1"/>
    <property type="molecule type" value="Genomic_DNA"/>
</dbReference>
<evidence type="ECO:0000313" key="2">
    <source>
        <dbReference type="Proteomes" id="UP000029736"/>
    </source>
</evidence>
<proteinExistence type="predicted"/>
<dbReference type="AlphaFoldDB" id="A0A098RX54"/>
<organism evidence="1 2">
    <name type="scientific">Phaeodactylibacter xiamenensis</name>
    <dbReference type="NCBI Taxonomy" id="1524460"/>
    <lineage>
        <taxon>Bacteria</taxon>
        <taxon>Pseudomonadati</taxon>
        <taxon>Bacteroidota</taxon>
        <taxon>Saprospiria</taxon>
        <taxon>Saprospirales</taxon>
        <taxon>Haliscomenobacteraceae</taxon>
        <taxon>Phaeodactylibacter</taxon>
    </lineage>
</organism>
<keyword evidence="2" id="KW-1185">Reference proteome</keyword>
<protein>
    <submittedName>
        <fullName evidence="1">Uncharacterized protein</fullName>
    </submittedName>
</protein>
<accession>A0A098RX54</accession>
<dbReference type="STRING" id="1524460.IX84_31940"/>
<sequence>MNYKKACLQHRLADNTPRCSVLRLAGPLWGTASELAFYGIENIDSPASKMKTQNRELSINRELEFQTG</sequence>
<dbReference type="Proteomes" id="UP000029736">
    <property type="component" value="Unassembled WGS sequence"/>
</dbReference>
<name>A0A098RX54_9BACT</name>
<comment type="caution">
    <text evidence="1">The sequence shown here is derived from an EMBL/GenBank/DDBJ whole genome shotgun (WGS) entry which is preliminary data.</text>
</comment>
<evidence type="ECO:0000313" key="1">
    <source>
        <dbReference type="EMBL" id="KGE84784.1"/>
    </source>
</evidence>